<dbReference type="InterPro" id="IPR007214">
    <property type="entry name" value="YbaK/aa-tRNA-synth-assoc-dom"/>
</dbReference>
<dbReference type="CDD" id="cd00002">
    <property type="entry name" value="YbaK_deacylase"/>
    <property type="match status" value="1"/>
</dbReference>
<name>A0A2N0UKX8_9FIRM</name>
<keyword evidence="7" id="KW-1185">Reference proteome</keyword>
<evidence type="ECO:0000259" key="5">
    <source>
        <dbReference type="Pfam" id="PF04073"/>
    </source>
</evidence>
<dbReference type="SUPFAM" id="SSF55826">
    <property type="entry name" value="YbaK/ProRS associated domain"/>
    <property type="match status" value="1"/>
</dbReference>
<organism evidence="6 7">
    <name type="scientific">Ruminococcus bromii</name>
    <dbReference type="NCBI Taxonomy" id="40518"/>
    <lineage>
        <taxon>Bacteria</taxon>
        <taxon>Bacillati</taxon>
        <taxon>Bacillota</taxon>
        <taxon>Clostridia</taxon>
        <taxon>Eubacteriales</taxon>
        <taxon>Oscillospiraceae</taxon>
        <taxon>Ruminococcus</taxon>
    </lineage>
</organism>
<dbReference type="PIRSF" id="PIRSF006181">
    <property type="entry name" value="EbsC_YbaK"/>
    <property type="match status" value="1"/>
</dbReference>
<dbReference type="Pfam" id="PF04073">
    <property type="entry name" value="tRNA_edit"/>
    <property type="match status" value="1"/>
</dbReference>
<evidence type="ECO:0000313" key="7">
    <source>
        <dbReference type="Proteomes" id="UP000233425"/>
    </source>
</evidence>
<dbReference type="PANTHER" id="PTHR30411:SF0">
    <property type="entry name" value="CYS-TRNA(PRO)_CYS-TRNA(CYS) DEACYLASE YBAK"/>
    <property type="match status" value="1"/>
</dbReference>
<comment type="similarity">
    <text evidence="1 4">Belongs to the prolyl-tRNA editing family. YbaK/EbsC subfamily.</text>
</comment>
<gene>
    <name evidence="6" type="primary">ybaK</name>
    <name evidence="6" type="ORF">RBATCC27255_01404</name>
</gene>
<dbReference type="EMBL" id="NNSR01000069">
    <property type="protein sequence ID" value="PKD27643.1"/>
    <property type="molecule type" value="Genomic_DNA"/>
</dbReference>
<dbReference type="AlphaFoldDB" id="A0A2N0UKX8"/>
<keyword evidence="2 4" id="KW-0648">Protein biosynthesis</keyword>
<dbReference type="InterPro" id="IPR036754">
    <property type="entry name" value="YbaK/aa-tRNA-synt-asso_dom_sf"/>
</dbReference>
<dbReference type="NCBIfam" id="TIGR00011">
    <property type="entry name" value="YbaK_EbsC"/>
    <property type="match status" value="1"/>
</dbReference>
<evidence type="ECO:0000256" key="4">
    <source>
        <dbReference type="PIRNR" id="PIRNR006181"/>
    </source>
</evidence>
<dbReference type="GO" id="GO:0002161">
    <property type="term" value="F:aminoacyl-tRNA deacylase activity"/>
    <property type="evidence" value="ECO:0007669"/>
    <property type="project" value="InterPro"/>
</dbReference>
<protein>
    <recommendedName>
        <fullName evidence="4">Cys-tRNA(Pro)/Cys-tRNA(Cys) deacylase</fullName>
        <ecNumber evidence="4">4.2.-.-</ecNumber>
    </recommendedName>
</protein>
<dbReference type="InterPro" id="IPR004369">
    <property type="entry name" value="Prolyl-tRNA_editing_YbaK/EbsC"/>
</dbReference>
<reference evidence="6" key="1">
    <citation type="journal article" date="2018" name="Environ. Microbiol.">
        <title>Sporulation capability and amylosome conservation among diverse human colonic and rumen isolates of the keystone starch-degrader Ruminococcus bromii.</title>
        <authorList>
            <person name="Mukhopadhya I."/>
            <person name="Morais S."/>
            <person name="Laverde-Gomez J."/>
            <person name="Sheridan P.O."/>
            <person name="Walker A.W."/>
            <person name="Kelly W."/>
            <person name="Klieve A.V."/>
            <person name="Ouwerkerk D."/>
            <person name="Duncan S.H."/>
            <person name="Louis P."/>
            <person name="Koropatkin N."/>
            <person name="Cockburn D."/>
            <person name="Kibler R."/>
            <person name="Cooper P.J."/>
            <person name="Sandoval C."/>
            <person name="Crost E."/>
            <person name="Juge N."/>
            <person name="Bayer E.A."/>
            <person name="Flint H.J."/>
        </authorList>
    </citation>
    <scope>NUCLEOTIDE SEQUENCE [LARGE SCALE GENOMIC DNA]</scope>
    <source>
        <strain evidence="6">ATCC 27255</strain>
    </source>
</reference>
<feature type="domain" description="YbaK/aminoacyl-tRNA synthetase-associated" evidence="5">
    <location>
        <begin position="57"/>
        <end position="170"/>
    </location>
</feature>
<dbReference type="PANTHER" id="PTHR30411">
    <property type="entry name" value="CYTOPLASMIC PROTEIN"/>
    <property type="match status" value="1"/>
</dbReference>
<accession>A0A2N0UKX8</accession>
<comment type="caution">
    <text evidence="6">The sequence shown here is derived from an EMBL/GenBank/DDBJ whole genome shotgun (WGS) entry which is preliminary data.</text>
</comment>
<dbReference type="Gene3D" id="3.90.960.10">
    <property type="entry name" value="YbaK/aminoacyl-tRNA synthetase-associated domain"/>
    <property type="match status" value="1"/>
</dbReference>
<evidence type="ECO:0000256" key="1">
    <source>
        <dbReference type="ARBA" id="ARBA00009798"/>
    </source>
</evidence>
<sequence length="181" mass="20362">MRKVVLCEGNNKMAICMEDCVFMKEIKTNVMRILDKEKVEYTHHEYPHGKDAVDGVTVATLMNQNPDYVFKTLVTKGMGRDYYVFVVPVDHELDLKKCAKSVGEKSVEMIPVKDITKVTGYVRGGCSPLGMKKQFKTTFHITAESIPKIIVSAGKIGYQIDLKPEDLIRLTNGQCADIIKD</sequence>
<evidence type="ECO:0000256" key="3">
    <source>
        <dbReference type="ARBA" id="ARBA00023239"/>
    </source>
</evidence>
<dbReference type="Proteomes" id="UP000233425">
    <property type="component" value="Unassembled WGS sequence"/>
</dbReference>
<evidence type="ECO:0000313" key="6">
    <source>
        <dbReference type="EMBL" id="PKD27643.1"/>
    </source>
</evidence>
<dbReference type="GO" id="GO:0006412">
    <property type="term" value="P:translation"/>
    <property type="evidence" value="ECO:0007669"/>
    <property type="project" value="UniProtKB-KW"/>
</dbReference>
<proteinExistence type="inferred from homology"/>
<keyword evidence="3 4" id="KW-0456">Lyase</keyword>
<dbReference type="GO" id="GO:0016829">
    <property type="term" value="F:lyase activity"/>
    <property type="evidence" value="ECO:0007669"/>
    <property type="project" value="UniProtKB-KW"/>
</dbReference>
<evidence type="ECO:0000256" key="2">
    <source>
        <dbReference type="ARBA" id="ARBA00022917"/>
    </source>
</evidence>
<dbReference type="EC" id="4.2.-.-" evidence="4"/>